<evidence type="ECO:0000256" key="4">
    <source>
        <dbReference type="ARBA" id="ARBA00023136"/>
    </source>
</evidence>
<accession>A0A949PQS2</accession>
<dbReference type="PROSITE" id="PS52015">
    <property type="entry name" value="TONB_CTD"/>
    <property type="match status" value="1"/>
</dbReference>
<evidence type="ECO:0000313" key="8">
    <source>
        <dbReference type="Proteomes" id="UP000752297"/>
    </source>
</evidence>
<keyword evidence="3" id="KW-1133">Transmembrane helix</keyword>
<dbReference type="RefSeq" id="WP_217678678.1">
    <property type="nucleotide sequence ID" value="NZ_JAHRVA010000007.1"/>
</dbReference>
<feature type="compositionally biased region" description="Polar residues" evidence="5">
    <location>
        <begin position="213"/>
        <end position="226"/>
    </location>
</feature>
<reference evidence="7 8" key="1">
    <citation type="submission" date="2021-06" db="EMBL/GenBank/DDBJ databases">
        <title>Falsochrobactrum tianjin sp.nov., a new petroleum-degrading bacteria isolated from oily soils.</title>
        <authorList>
            <person name="Chen G."/>
            <person name="Chen H."/>
            <person name="Tian J."/>
            <person name="Qing J."/>
            <person name="Zhong L."/>
            <person name="Ma W."/>
            <person name="Song Y."/>
            <person name="Cui X."/>
            <person name="Yan B."/>
        </authorList>
    </citation>
    <scope>NUCLEOTIDE SEQUENCE [LARGE SCALE GENOMIC DNA]</scope>
    <source>
        <strain evidence="7 8">TDYN1</strain>
    </source>
</reference>
<evidence type="ECO:0000256" key="2">
    <source>
        <dbReference type="ARBA" id="ARBA00022692"/>
    </source>
</evidence>
<dbReference type="Proteomes" id="UP000752297">
    <property type="component" value="Unassembled WGS sequence"/>
</dbReference>
<dbReference type="EMBL" id="JAHRVA010000007">
    <property type="protein sequence ID" value="MBV2144685.1"/>
    <property type="molecule type" value="Genomic_DNA"/>
</dbReference>
<dbReference type="AlphaFoldDB" id="A0A949PQS2"/>
<dbReference type="GO" id="GO:0055085">
    <property type="term" value="P:transmembrane transport"/>
    <property type="evidence" value="ECO:0007669"/>
    <property type="project" value="InterPro"/>
</dbReference>
<evidence type="ECO:0000256" key="3">
    <source>
        <dbReference type="ARBA" id="ARBA00022989"/>
    </source>
</evidence>
<proteinExistence type="predicted"/>
<feature type="domain" description="TonB C-terminal" evidence="6">
    <location>
        <begin position="225"/>
        <end position="314"/>
    </location>
</feature>
<dbReference type="InterPro" id="IPR037682">
    <property type="entry name" value="TonB_C"/>
</dbReference>
<evidence type="ECO:0000256" key="5">
    <source>
        <dbReference type="SAM" id="MobiDB-lite"/>
    </source>
</evidence>
<name>A0A949PQS2_9HYPH</name>
<feature type="compositionally biased region" description="Acidic residues" evidence="5">
    <location>
        <begin position="85"/>
        <end position="104"/>
    </location>
</feature>
<protein>
    <submittedName>
        <fullName evidence="7">Energy transducer TonB</fullName>
    </submittedName>
</protein>
<feature type="compositionally biased region" description="Basic and acidic residues" evidence="5">
    <location>
        <begin position="153"/>
        <end position="182"/>
    </location>
</feature>
<dbReference type="GO" id="GO:0016020">
    <property type="term" value="C:membrane"/>
    <property type="evidence" value="ECO:0007669"/>
    <property type="project" value="UniProtKB-SubCell"/>
</dbReference>
<evidence type="ECO:0000313" key="7">
    <source>
        <dbReference type="EMBL" id="MBV2144685.1"/>
    </source>
</evidence>
<comment type="subcellular location">
    <subcellularLocation>
        <location evidence="1">Membrane</location>
        <topology evidence="1">Single-pass membrane protein</topology>
    </subcellularLocation>
</comment>
<sequence>MSILPPDHPPIKIASPDSHSYPLWRDAGRWIGAGIIVLTVHAAGAYAVHVTQEDDQPDGGQVAAMLVELAPEPMAPAEEQVSEVAQEETATEPEETVEPEDVPQEEQKPEPEPEPEPVMEPVQEPEPVDEPEETIPDVTEAPMPELVVPVPAEKPEIKPEKPKVEKPKPEKSKQVKQAEKSKPKPVKKAKKTRQASAPRIDADSGSKAVANRKGQSSVSPGASSAKWTSKLQAHMARNVRFLQRKSRNAKGLVRVTFVIDPSGNVLSARLAGSSGDSSVDQLALEAARRASPVPAPPTAMAKARMPITLPLLFK</sequence>
<keyword evidence="4" id="KW-0472">Membrane</keyword>
<evidence type="ECO:0000259" key="6">
    <source>
        <dbReference type="PROSITE" id="PS52015"/>
    </source>
</evidence>
<feature type="region of interest" description="Disordered" evidence="5">
    <location>
        <begin position="70"/>
        <end position="226"/>
    </location>
</feature>
<dbReference type="Pfam" id="PF13103">
    <property type="entry name" value="TonB_2"/>
    <property type="match status" value="1"/>
</dbReference>
<dbReference type="NCBIfam" id="TIGR01352">
    <property type="entry name" value="tonB_Cterm"/>
    <property type="match status" value="1"/>
</dbReference>
<comment type="caution">
    <text evidence="7">The sequence shown here is derived from an EMBL/GenBank/DDBJ whole genome shotgun (WGS) entry which is preliminary data.</text>
</comment>
<evidence type="ECO:0000256" key="1">
    <source>
        <dbReference type="ARBA" id="ARBA00004167"/>
    </source>
</evidence>
<gene>
    <name evidence="7" type="ORF">KUG47_14385</name>
</gene>
<feature type="compositionally biased region" description="Low complexity" evidence="5">
    <location>
        <begin position="70"/>
        <end position="84"/>
    </location>
</feature>
<organism evidence="7 8">
    <name type="scientific">Falsochrobactrum tianjinense</name>
    <dbReference type="NCBI Taxonomy" id="2706015"/>
    <lineage>
        <taxon>Bacteria</taxon>
        <taxon>Pseudomonadati</taxon>
        <taxon>Pseudomonadota</taxon>
        <taxon>Alphaproteobacteria</taxon>
        <taxon>Hyphomicrobiales</taxon>
        <taxon>Brucellaceae</taxon>
        <taxon>Falsochrobactrum</taxon>
    </lineage>
</organism>
<keyword evidence="2" id="KW-0812">Transmembrane</keyword>
<keyword evidence="8" id="KW-1185">Reference proteome</keyword>
<dbReference type="InterPro" id="IPR006260">
    <property type="entry name" value="TonB/TolA_C"/>
</dbReference>
<feature type="compositionally biased region" description="Basic residues" evidence="5">
    <location>
        <begin position="183"/>
        <end position="193"/>
    </location>
</feature>
<feature type="compositionally biased region" description="Acidic residues" evidence="5">
    <location>
        <begin position="126"/>
        <end position="135"/>
    </location>
</feature>